<dbReference type="Pfam" id="PF11316">
    <property type="entry name" value="Rhamno_transf"/>
    <property type="match status" value="1"/>
</dbReference>
<sequence length="270" mass="30643">MQVIGICRFSYPALGGFQVEHDSQAARAAYLYDPARMEDRFRTFEGFTLPALRAQTDPDFTLVIVVGDDIPDTYGNRLWDLTQDLPQVVIRQYPPAPHREVMQRAINSVRDMGRISLQFRLDDDDAVAVDFVARLRSEAAARRDQLKGQRHMALDFRDGYIAAPGPMGIAARPTDQRLMTAALAVAFEPRVRSTVMNFSHVRLPRFMTCHDIRTDAARPMYVRGHNLWNDSRQGAGIAPEELAPLDADGRALFRNRFAIDEDHIRRLFTA</sequence>
<keyword evidence="1" id="KW-0808">Transferase</keyword>
<proteinExistence type="predicted"/>
<evidence type="ECO:0000313" key="2">
    <source>
        <dbReference type="Proteomes" id="UP000231644"/>
    </source>
</evidence>
<name>A0A1I1JD72_9RHOB</name>
<keyword evidence="2" id="KW-1185">Reference proteome</keyword>
<dbReference type="OrthoDB" id="9771846at2"/>
<accession>A0A1I1JD72</accession>
<dbReference type="InterPro" id="IPR021466">
    <property type="entry name" value="Put_rhamnosyl_transferase"/>
</dbReference>
<dbReference type="GO" id="GO:0016740">
    <property type="term" value="F:transferase activity"/>
    <property type="evidence" value="ECO:0007669"/>
    <property type="project" value="UniProtKB-KW"/>
</dbReference>
<dbReference type="STRING" id="517719.SAMN05421762_0995"/>
<dbReference type="Proteomes" id="UP000231644">
    <property type="component" value="Unassembled WGS sequence"/>
</dbReference>
<dbReference type="RefSeq" id="WP_093455087.1">
    <property type="nucleotide sequence ID" value="NZ_FNZG01000011.1"/>
</dbReference>
<reference evidence="1 2" key="1">
    <citation type="submission" date="2016-10" db="EMBL/GenBank/DDBJ databases">
        <authorList>
            <person name="de Groot N.N."/>
        </authorList>
    </citation>
    <scope>NUCLEOTIDE SEQUENCE [LARGE SCALE GENOMIC DNA]</scope>
    <source>
        <strain evidence="1 2">DSM 29619</strain>
    </source>
</reference>
<evidence type="ECO:0000313" key="1">
    <source>
        <dbReference type="EMBL" id="SFC46504.1"/>
    </source>
</evidence>
<protein>
    <submittedName>
        <fullName evidence="1">Putative rhamnosyl transferase</fullName>
    </submittedName>
</protein>
<dbReference type="AlphaFoldDB" id="A0A1I1JD72"/>
<dbReference type="EMBL" id="FOLX01000001">
    <property type="protein sequence ID" value="SFC46504.1"/>
    <property type="molecule type" value="Genomic_DNA"/>
</dbReference>
<gene>
    <name evidence="1" type="ORF">SAMN05421762_0995</name>
</gene>
<organism evidence="1 2">
    <name type="scientific">Pseudooceanicola nitratireducens</name>
    <dbReference type="NCBI Taxonomy" id="517719"/>
    <lineage>
        <taxon>Bacteria</taxon>
        <taxon>Pseudomonadati</taxon>
        <taxon>Pseudomonadota</taxon>
        <taxon>Alphaproteobacteria</taxon>
        <taxon>Rhodobacterales</taxon>
        <taxon>Paracoccaceae</taxon>
        <taxon>Pseudooceanicola</taxon>
    </lineage>
</organism>